<accession>A0A8H6XRV3</accession>
<evidence type="ECO:0000313" key="2">
    <source>
        <dbReference type="Proteomes" id="UP000620124"/>
    </source>
</evidence>
<proteinExistence type="predicted"/>
<gene>
    <name evidence="1" type="ORF">MVEN_01439700</name>
</gene>
<reference evidence="1" key="1">
    <citation type="submission" date="2020-05" db="EMBL/GenBank/DDBJ databases">
        <title>Mycena genomes resolve the evolution of fungal bioluminescence.</title>
        <authorList>
            <person name="Tsai I.J."/>
        </authorList>
    </citation>
    <scope>NUCLEOTIDE SEQUENCE</scope>
    <source>
        <strain evidence="1">CCC161011</strain>
    </source>
</reference>
<protein>
    <submittedName>
        <fullName evidence="1">Uncharacterized protein</fullName>
    </submittedName>
</protein>
<dbReference type="OrthoDB" id="3009231at2759"/>
<comment type="caution">
    <text evidence="1">The sequence shown here is derived from an EMBL/GenBank/DDBJ whole genome shotgun (WGS) entry which is preliminary data.</text>
</comment>
<organism evidence="1 2">
    <name type="scientific">Mycena venus</name>
    <dbReference type="NCBI Taxonomy" id="2733690"/>
    <lineage>
        <taxon>Eukaryota</taxon>
        <taxon>Fungi</taxon>
        <taxon>Dikarya</taxon>
        <taxon>Basidiomycota</taxon>
        <taxon>Agaricomycotina</taxon>
        <taxon>Agaricomycetes</taxon>
        <taxon>Agaricomycetidae</taxon>
        <taxon>Agaricales</taxon>
        <taxon>Marasmiineae</taxon>
        <taxon>Mycenaceae</taxon>
        <taxon>Mycena</taxon>
    </lineage>
</organism>
<sequence length="1903" mass="212839">MLTADEFMIQVGSLPYLKRHGFATKLALENDPELPKLIEQLLATTALPSRIPYPALPDDAGTPKFIDLQFSQTTASKSFVQRELGLAMAIAVGRPALPILMEALLHPSTAGKAKIVDACVTYASDEQLFDVYRQCVPAVQVTLKESLSKANRQELLASLGFPPCPVQPVVEPELTVLERTLTSCAEYQREDAWNKTTLGSVWPNHHLHNPQYISEDSPLNLVEKLFELLEAFPPTRSGFKSTYKLPSGISSRFLSFLKTDIQRSLALVTRLCRWIDADGKHHISFPESFAKGRYCLRFWHGLDLQTQRTHVEPFIASLLESNNGALLKSGQLDGLNLLDEVRWPVVYSIAMKAIALLKDCKVTKERPNAIAFILGAIKTLHGRLVPLATIDSTSKRNDQSVIENGASELIAHTIKHFLASLTVTEKSDEEIVSKLQSMFLKSSLRTIDHYHTLVKVLFESVRGVFSMQHVSAGLLQGLAPEFLDALTPKTRTVYTIPGYGVAQPYSNLPSGDNDCIFQVILSLWPPREHLSFYTSHVCPYLSTSQKDHIWAMLNDPEYFVGILGTPDSRHIALSALKSFSPFPSARHAIIQRALLSDGTDQIILQLYALCDISDPAARVALTKMTYTRLFEERLEVYRTLITATQASKSVQEFITTMKFFVPRIKNEIPPDAGQLPYLLFVPTIIDLLRCATDEEATEIASVYVAWENQVNEAVSPIPAISSHILSIILWARCLNEHGLSKAKVQFVTCSAHHTADMRNEVDELAFRTFLTTVDKDTDYGFWRIQDEVAYVDFMYQQNQKIYEPQIFDEANPTYPAFIQAMLGCLGTRWSKVPRIRDYVEQQMDIIRGAKGTGDSPSKWDTNPVHDAVKFMLGLQRLYRGTTDASPLPWWTEFRDLRLLSSSATEEMNLRWSECRDEKGAMDSAKLDALVELLLLTDDTAVYVHFVAQHLINVRQDLLLDRFITAGKYGVFNPAPDDYVEGDKIEPASWDFQSASRFSPHQCEVFAEMLLSVIRSNEFPLYTRVQATEQFTKLPTTTIHELAALLTEDNLNPRISEAILMFLPRLDEPAAGIQFLLAPAILAGELARTAVHSVKRSLEHVPLTSVPTFLEPPTARPLKIGVFKELVRIITTYLELPEMQDLVKRLWDRPLHQDVRIALLQSILPALDSPHQDLAWYIIDKATGSLSTLQADDTPFVLLAVTPEVSTACVDDVLRRYLPRSPVLADMATVTIPNAHCERYVETVLWPLTQIRLNTDLAESIKADKKKSAELAERIPLIRSSSYIACFDSFVGPNNAVSFAERAAKDSRELADIGLESYKPGDNFGSLPEEQLFLYLTECIGRCVASEPGVLEISPRDNRLPRFPCRSLSAQPDAASSEFLCLKVTHDRMELLEPLAKHGVEDFFATTVYQRRFNLFRKHVARVSKNGTGEDILPEARALLAENIKLSHSCHHPFEKCISNLVDLLGVIPSASTRVIHREILAGDHGVAEAPWVNSIQLKTLEKTYSCTPSYAKELGTFHTHVATQQPTFYQQSYASFESLIQKVLKDSLVKESQLGSREAFRLLVEPVIQRQRQSNSEEEGDMIVNLFKGHPYHFFTSASECARSLIQEALVRARPGKSESLARAREMVALLIRHVTWTGQDSASFPAAFFLETIYSGNFLSLVLDQSTHSGDAILSFPYFFGSDDPSGGDIEDRSAKSTVTAVQALYDGWKARHALSFTQKIGDKISTYSSSTALLVVLDTYKTSPKLVLANPGLFFSCLCLSLSDADLHSYSTKLFSSLREVLTPLEAHKKHAKWVPPVELTLSFAHKMLVELPDEVSDAVVGAFNVGVTESKHEAVSLLIWWAETFFSGHARYTELVDAEGRERLLSLYEELRVLAIGDGDAVVRVTALEKLRKASDFPAV</sequence>
<evidence type="ECO:0000313" key="1">
    <source>
        <dbReference type="EMBL" id="KAF7346878.1"/>
    </source>
</evidence>
<dbReference type="Proteomes" id="UP000620124">
    <property type="component" value="Unassembled WGS sequence"/>
</dbReference>
<dbReference type="EMBL" id="JACAZI010000012">
    <property type="protein sequence ID" value="KAF7346878.1"/>
    <property type="molecule type" value="Genomic_DNA"/>
</dbReference>
<keyword evidence="2" id="KW-1185">Reference proteome</keyword>
<name>A0A8H6XRV3_9AGAR</name>